<dbReference type="InterPro" id="IPR029058">
    <property type="entry name" value="AB_hydrolase_fold"/>
</dbReference>
<dbReference type="Proteomes" id="UP000813385">
    <property type="component" value="Unassembled WGS sequence"/>
</dbReference>
<dbReference type="InterPro" id="IPR050300">
    <property type="entry name" value="GDXG_lipolytic_enzyme"/>
</dbReference>
<dbReference type="SUPFAM" id="SSF53474">
    <property type="entry name" value="alpha/beta-Hydrolases"/>
    <property type="match status" value="1"/>
</dbReference>
<dbReference type="GO" id="GO:0016787">
    <property type="term" value="F:hydrolase activity"/>
    <property type="evidence" value="ECO:0007669"/>
    <property type="project" value="UniProtKB-KW"/>
</dbReference>
<dbReference type="AlphaFoldDB" id="A0A8K0X6Y7"/>
<comment type="caution">
    <text evidence="3">The sequence shown here is derived from an EMBL/GenBank/DDBJ whole genome shotgun (WGS) entry which is preliminary data.</text>
</comment>
<gene>
    <name evidence="3" type="ORF">B0T11DRAFT_59875</name>
</gene>
<keyword evidence="1 3" id="KW-0378">Hydrolase</keyword>
<evidence type="ECO:0000256" key="1">
    <source>
        <dbReference type="ARBA" id="ARBA00022801"/>
    </source>
</evidence>
<name>A0A8K0X6Y7_9PEZI</name>
<dbReference type="EMBL" id="JAGPXD010000002">
    <property type="protein sequence ID" value="KAH7368039.1"/>
    <property type="molecule type" value="Genomic_DNA"/>
</dbReference>
<dbReference type="Gene3D" id="3.40.50.1820">
    <property type="entry name" value="alpha/beta hydrolase"/>
    <property type="match status" value="1"/>
</dbReference>
<feature type="domain" description="Alpha/beta hydrolase fold-3" evidence="2">
    <location>
        <begin position="88"/>
        <end position="291"/>
    </location>
</feature>
<sequence>MSSQTEQSPLLYEKPALQSRTYLAAKTAFIKNALGLLDGAKSIKSCISPPPNLPNLTKSYPSRPKLPIRVFLPSSYEKNSSALLPTLFTIHGGGFCIQSAIDDDAWNRMFADTHGVLVIALNYAKAPANPFPGPLNDVQALLHGALQDSSLPIDKSRLAVAGFSAGGNLALTLARAETLKGKSGTQDFADFKAVVPMYPVVDLSVPPSVKITRRRWKIGQLSGLRGKKSDFVMGMADIFDWAYIPYGQDLRDPSLSPFYTARDDLPAHVFIMASELDMLAWESWALALRLAGKPAPEGLPGREGPAATTELELVDERFHWNVQSAGGSVRWLMVPDALHSYDLKPAAEAVADAESVRDGNEKAVKVIGLLGGWLKDTVWSSTDA</sequence>
<reference evidence="3" key="1">
    <citation type="journal article" date="2021" name="Nat. Commun.">
        <title>Genetic determinants of endophytism in the Arabidopsis root mycobiome.</title>
        <authorList>
            <person name="Mesny F."/>
            <person name="Miyauchi S."/>
            <person name="Thiergart T."/>
            <person name="Pickel B."/>
            <person name="Atanasova L."/>
            <person name="Karlsson M."/>
            <person name="Huettel B."/>
            <person name="Barry K.W."/>
            <person name="Haridas S."/>
            <person name="Chen C."/>
            <person name="Bauer D."/>
            <person name="Andreopoulos W."/>
            <person name="Pangilinan J."/>
            <person name="LaButti K."/>
            <person name="Riley R."/>
            <person name="Lipzen A."/>
            <person name="Clum A."/>
            <person name="Drula E."/>
            <person name="Henrissat B."/>
            <person name="Kohler A."/>
            <person name="Grigoriev I.V."/>
            <person name="Martin F.M."/>
            <person name="Hacquard S."/>
        </authorList>
    </citation>
    <scope>NUCLEOTIDE SEQUENCE</scope>
    <source>
        <strain evidence="3">MPI-CAGE-AT-0016</strain>
    </source>
</reference>
<organism evidence="3 4">
    <name type="scientific">Plectosphaerella cucumerina</name>
    <dbReference type="NCBI Taxonomy" id="40658"/>
    <lineage>
        <taxon>Eukaryota</taxon>
        <taxon>Fungi</taxon>
        <taxon>Dikarya</taxon>
        <taxon>Ascomycota</taxon>
        <taxon>Pezizomycotina</taxon>
        <taxon>Sordariomycetes</taxon>
        <taxon>Hypocreomycetidae</taxon>
        <taxon>Glomerellales</taxon>
        <taxon>Plectosphaerellaceae</taxon>
        <taxon>Plectosphaerella</taxon>
    </lineage>
</organism>
<dbReference type="Pfam" id="PF07859">
    <property type="entry name" value="Abhydrolase_3"/>
    <property type="match status" value="1"/>
</dbReference>
<protein>
    <submittedName>
        <fullName evidence="3">Alpha/beta hydrolase fold protein</fullName>
    </submittedName>
</protein>
<evidence type="ECO:0000313" key="3">
    <source>
        <dbReference type="EMBL" id="KAH7368039.1"/>
    </source>
</evidence>
<keyword evidence="4" id="KW-1185">Reference proteome</keyword>
<proteinExistence type="predicted"/>
<dbReference type="PANTHER" id="PTHR48081:SF8">
    <property type="entry name" value="ALPHA_BETA HYDROLASE FOLD-3 DOMAIN-CONTAINING PROTEIN-RELATED"/>
    <property type="match status" value="1"/>
</dbReference>
<dbReference type="PANTHER" id="PTHR48081">
    <property type="entry name" value="AB HYDROLASE SUPERFAMILY PROTEIN C4A8.06C"/>
    <property type="match status" value="1"/>
</dbReference>
<accession>A0A8K0X6Y7</accession>
<dbReference type="OrthoDB" id="408631at2759"/>
<evidence type="ECO:0000259" key="2">
    <source>
        <dbReference type="Pfam" id="PF07859"/>
    </source>
</evidence>
<dbReference type="InterPro" id="IPR013094">
    <property type="entry name" value="AB_hydrolase_3"/>
</dbReference>
<evidence type="ECO:0000313" key="4">
    <source>
        <dbReference type="Proteomes" id="UP000813385"/>
    </source>
</evidence>